<sequence length="96" mass="11326">MDLNIKDFAYNSADERYRGVYSNVASSVKTMLYDFEPENESELGVKQGQLVFIVDEFTQGWVVARRFKWFNARDDYELESVQGIIPFSYIDWEFSL</sequence>
<comment type="caution">
    <text evidence="3">The sequence shown here is derived from an EMBL/GenBank/DDBJ whole genome shotgun (WGS) entry which is preliminary data.</text>
</comment>
<dbReference type="Proteomes" id="UP000310189">
    <property type="component" value="Unassembled WGS sequence"/>
</dbReference>
<dbReference type="SUPFAM" id="SSF50044">
    <property type="entry name" value="SH3-domain"/>
    <property type="match status" value="1"/>
</dbReference>
<dbReference type="AlphaFoldDB" id="A0A4T0FND9"/>
<dbReference type="EMBL" id="SPNW01000031">
    <property type="protein sequence ID" value="TIA89024.1"/>
    <property type="molecule type" value="Genomic_DNA"/>
</dbReference>
<dbReference type="InterPro" id="IPR036028">
    <property type="entry name" value="SH3-like_dom_sf"/>
</dbReference>
<protein>
    <recommendedName>
        <fullName evidence="2">SH3 domain-containing protein</fullName>
    </recommendedName>
</protein>
<evidence type="ECO:0000313" key="4">
    <source>
        <dbReference type="Proteomes" id="UP000310189"/>
    </source>
</evidence>
<feature type="domain" description="SH3" evidence="2">
    <location>
        <begin position="32"/>
        <end position="66"/>
    </location>
</feature>
<name>A0A4T0FND9_9BASI</name>
<keyword evidence="1" id="KW-0728">SH3 domain</keyword>
<keyword evidence="4" id="KW-1185">Reference proteome</keyword>
<accession>A0A4T0FND9</accession>
<organism evidence="3 4">
    <name type="scientific">Wallemia hederae</name>
    <dbReference type="NCBI Taxonomy" id="1540922"/>
    <lineage>
        <taxon>Eukaryota</taxon>
        <taxon>Fungi</taxon>
        <taxon>Dikarya</taxon>
        <taxon>Basidiomycota</taxon>
        <taxon>Wallemiomycotina</taxon>
        <taxon>Wallemiomycetes</taxon>
        <taxon>Wallemiales</taxon>
        <taxon>Wallemiaceae</taxon>
        <taxon>Wallemia</taxon>
    </lineage>
</organism>
<dbReference type="Pfam" id="PF00018">
    <property type="entry name" value="SH3_1"/>
    <property type="match status" value="1"/>
</dbReference>
<evidence type="ECO:0000256" key="1">
    <source>
        <dbReference type="ARBA" id="ARBA00022443"/>
    </source>
</evidence>
<evidence type="ECO:0000259" key="2">
    <source>
        <dbReference type="Pfam" id="PF00018"/>
    </source>
</evidence>
<dbReference type="InterPro" id="IPR001452">
    <property type="entry name" value="SH3_domain"/>
</dbReference>
<evidence type="ECO:0000313" key="3">
    <source>
        <dbReference type="EMBL" id="TIA89024.1"/>
    </source>
</evidence>
<proteinExistence type="predicted"/>
<dbReference type="OrthoDB" id="5340910at2759"/>
<reference evidence="3 4" key="1">
    <citation type="submission" date="2019-03" db="EMBL/GenBank/DDBJ databases">
        <title>Sequencing 23 genomes of Wallemia ichthyophaga.</title>
        <authorList>
            <person name="Gostincar C."/>
        </authorList>
    </citation>
    <scope>NUCLEOTIDE SEQUENCE [LARGE SCALE GENOMIC DNA]</scope>
    <source>
        <strain evidence="3 4">EXF-5753</strain>
    </source>
</reference>
<dbReference type="Gene3D" id="2.30.30.40">
    <property type="entry name" value="SH3 Domains"/>
    <property type="match status" value="1"/>
</dbReference>
<gene>
    <name evidence="3" type="ORF">E3P99_02261</name>
</gene>